<feature type="transmembrane region" description="Helical" evidence="5">
    <location>
        <begin position="101"/>
        <end position="125"/>
    </location>
</feature>
<evidence type="ECO:0000256" key="1">
    <source>
        <dbReference type="ARBA" id="ARBA00004141"/>
    </source>
</evidence>
<feature type="transmembrane region" description="Helical" evidence="5">
    <location>
        <begin position="137"/>
        <end position="162"/>
    </location>
</feature>
<evidence type="ECO:0000313" key="8">
    <source>
        <dbReference type="Proteomes" id="UP001500831"/>
    </source>
</evidence>
<dbReference type="RefSeq" id="WP_344968136.1">
    <property type="nucleotide sequence ID" value="NZ_BAAAVI010000004.1"/>
</dbReference>
<feature type="domain" description="ABC-2 type transporter transmembrane" evidence="6">
    <location>
        <begin position="13"/>
        <end position="215"/>
    </location>
</feature>
<name>A0ABP6I9U3_9ACTN</name>
<evidence type="ECO:0000313" key="7">
    <source>
        <dbReference type="EMBL" id="GAA2851630.1"/>
    </source>
</evidence>
<evidence type="ECO:0000256" key="3">
    <source>
        <dbReference type="ARBA" id="ARBA00022989"/>
    </source>
</evidence>
<feature type="transmembrane region" description="Helical" evidence="5">
    <location>
        <begin position="174"/>
        <end position="196"/>
    </location>
</feature>
<keyword evidence="2 5" id="KW-0812">Transmembrane</keyword>
<proteinExistence type="predicted"/>
<evidence type="ECO:0000256" key="2">
    <source>
        <dbReference type="ARBA" id="ARBA00022692"/>
    </source>
</evidence>
<dbReference type="Proteomes" id="UP001500831">
    <property type="component" value="Unassembled WGS sequence"/>
</dbReference>
<dbReference type="EMBL" id="BAAAVI010000004">
    <property type="protein sequence ID" value="GAA2851630.1"/>
    <property type="molecule type" value="Genomic_DNA"/>
</dbReference>
<comment type="caution">
    <text evidence="7">The sequence shown here is derived from an EMBL/GenBank/DDBJ whole genome shotgun (WGS) entry which is preliminary data.</text>
</comment>
<keyword evidence="3 5" id="KW-1133">Transmembrane helix</keyword>
<feature type="transmembrane region" description="Helical" evidence="5">
    <location>
        <begin position="24"/>
        <end position="44"/>
    </location>
</feature>
<dbReference type="PANTHER" id="PTHR43027">
    <property type="entry name" value="DOXORUBICIN RESISTANCE ABC TRANSPORTER PERMEASE PROTEIN DRRC-RELATED"/>
    <property type="match status" value="1"/>
</dbReference>
<dbReference type="InterPro" id="IPR013525">
    <property type="entry name" value="ABC2_TM"/>
</dbReference>
<feature type="transmembrane region" description="Helical" evidence="5">
    <location>
        <begin position="56"/>
        <end position="80"/>
    </location>
</feature>
<dbReference type="InterPro" id="IPR052902">
    <property type="entry name" value="ABC-2_transporter"/>
</dbReference>
<keyword evidence="8" id="KW-1185">Reference proteome</keyword>
<sequence>MTVTARNLAAVGRFGARLYWRDKVTLSTSVSLSLGLGIGLPLLMDRVRPGHPEVVLTQHLGVLAMILTIATFSQIAVTLTTRRDQLILKRMRAAGLTGRDILGGEIANLVVQTTLLACAVSVALYALTGLRAPRDPLLYLVFVVAGSAVLCLLGAAVTALIPRAEVAPVITMPFFLLAGVGAGGFGPLVELLPGWVGSVLDLLPTAAIVEAARVAYAADGTLAGDLRAAAVPALTLAVWAAVALLAIRRRFRWETRTP</sequence>
<protein>
    <recommendedName>
        <fullName evidence="6">ABC-2 type transporter transmembrane domain-containing protein</fullName>
    </recommendedName>
</protein>
<accession>A0ABP6I9U3</accession>
<dbReference type="Pfam" id="PF01061">
    <property type="entry name" value="ABC2_membrane"/>
    <property type="match status" value="1"/>
</dbReference>
<evidence type="ECO:0000256" key="4">
    <source>
        <dbReference type="ARBA" id="ARBA00023136"/>
    </source>
</evidence>
<organism evidence="7 8">
    <name type="scientific">Streptosporangium fragile</name>
    <dbReference type="NCBI Taxonomy" id="46186"/>
    <lineage>
        <taxon>Bacteria</taxon>
        <taxon>Bacillati</taxon>
        <taxon>Actinomycetota</taxon>
        <taxon>Actinomycetes</taxon>
        <taxon>Streptosporangiales</taxon>
        <taxon>Streptosporangiaceae</taxon>
        <taxon>Streptosporangium</taxon>
    </lineage>
</organism>
<gene>
    <name evidence="7" type="ORF">GCM10010517_09250</name>
</gene>
<evidence type="ECO:0000259" key="6">
    <source>
        <dbReference type="Pfam" id="PF01061"/>
    </source>
</evidence>
<keyword evidence="4 5" id="KW-0472">Membrane</keyword>
<evidence type="ECO:0000256" key="5">
    <source>
        <dbReference type="SAM" id="Phobius"/>
    </source>
</evidence>
<reference evidence="8" key="1">
    <citation type="journal article" date="2019" name="Int. J. Syst. Evol. Microbiol.">
        <title>The Global Catalogue of Microorganisms (GCM) 10K type strain sequencing project: providing services to taxonomists for standard genome sequencing and annotation.</title>
        <authorList>
            <consortium name="The Broad Institute Genomics Platform"/>
            <consortium name="The Broad Institute Genome Sequencing Center for Infectious Disease"/>
            <person name="Wu L."/>
            <person name="Ma J."/>
        </authorList>
    </citation>
    <scope>NUCLEOTIDE SEQUENCE [LARGE SCALE GENOMIC DNA]</scope>
    <source>
        <strain evidence="8">JCM 6242</strain>
    </source>
</reference>
<feature type="transmembrane region" description="Helical" evidence="5">
    <location>
        <begin position="229"/>
        <end position="247"/>
    </location>
</feature>
<dbReference type="PANTHER" id="PTHR43027:SF2">
    <property type="entry name" value="TRANSPORT PERMEASE PROTEIN"/>
    <property type="match status" value="1"/>
</dbReference>
<comment type="subcellular location">
    <subcellularLocation>
        <location evidence="1">Membrane</location>
        <topology evidence="1">Multi-pass membrane protein</topology>
    </subcellularLocation>
</comment>